<dbReference type="STRING" id="1121898.GCA_000422725_01963"/>
<dbReference type="InterPro" id="IPR035093">
    <property type="entry name" value="RelE/ParE_toxin_dom_sf"/>
</dbReference>
<proteinExistence type="predicted"/>
<evidence type="ECO:0000313" key="2">
    <source>
        <dbReference type="Proteomes" id="UP000030111"/>
    </source>
</evidence>
<dbReference type="Gene3D" id="3.30.2310.20">
    <property type="entry name" value="RelE-like"/>
    <property type="match status" value="1"/>
</dbReference>
<accession>A0A0A2MKU1</accession>
<evidence type="ECO:0008006" key="3">
    <source>
        <dbReference type="Google" id="ProtNLM"/>
    </source>
</evidence>
<protein>
    <recommendedName>
        <fullName evidence="3">Plasmid stabilization protein</fullName>
    </recommendedName>
</protein>
<comment type="caution">
    <text evidence="1">The sequence shown here is derived from an EMBL/GenBank/DDBJ whole genome shotgun (WGS) entry which is preliminary data.</text>
</comment>
<sequence length="107" mass="12980">MRYNFYFSPLAEKKLIQLLNYLIEEWSVKVKDNFKQILDEKLDQVSLYPYSCIKSTDFFNLYLCIVTKQTSFLYRIKNDEIEVVTVFDNRSSFKSITKEIRKYYGRI</sequence>
<dbReference type="RefSeq" id="WP_026990790.1">
    <property type="nucleotide sequence ID" value="NZ_AUGP01000018.1"/>
</dbReference>
<evidence type="ECO:0000313" key="1">
    <source>
        <dbReference type="EMBL" id="KGO93247.1"/>
    </source>
</evidence>
<dbReference type="EMBL" id="JRLY01000005">
    <property type="protein sequence ID" value="KGO93247.1"/>
    <property type="molecule type" value="Genomic_DNA"/>
</dbReference>
<reference evidence="1 2" key="1">
    <citation type="submission" date="2013-09" db="EMBL/GenBank/DDBJ databases">
        <authorList>
            <person name="Zeng Z."/>
            <person name="Chen C."/>
        </authorList>
    </citation>
    <scope>NUCLEOTIDE SEQUENCE [LARGE SCALE GENOMIC DNA]</scope>
    <source>
        <strain evidence="1 2">WB 4.1-42</strain>
    </source>
</reference>
<dbReference type="Proteomes" id="UP000030111">
    <property type="component" value="Unassembled WGS sequence"/>
</dbReference>
<dbReference type="eggNOG" id="COG3668">
    <property type="taxonomic scope" value="Bacteria"/>
</dbReference>
<name>A0A0A2MKU1_9FLAO</name>
<dbReference type="AlphaFoldDB" id="A0A0A2MKU1"/>
<organism evidence="1 2">
    <name type="scientific">Flavobacterium subsaxonicum WB 4.1-42 = DSM 21790</name>
    <dbReference type="NCBI Taxonomy" id="1121898"/>
    <lineage>
        <taxon>Bacteria</taxon>
        <taxon>Pseudomonadati</taxon>
        <taxon>Bacteroidota</taxon>
        <taxon>Flavobacteriia</taxon>
        <taxon>Flavobacteriales</taxon>
        <taxon>Flavobacteriaceae</taxon>
        <taxon>Flavobacterium</taxon>
    </lineage>
</organism>
<keyword evidence="2" id="KW-1185">Reference proteome</keyword>
<gene>
    <name evidence="1" type="ORF">Q766_08040</name>
</gene>